<dbReference type="EMBL" id="KI912109">
    <property type="protein sequence ID" value="ETS86494.1"/>
    <property type="molecule type" value="Genomic_DNA"/>
</dbReference>
<dbReference type="GeneID" id="19265335"/>
<name>W3XKF3_PESFW</name>
<proteinExistence type="predicted"/>
<dbReference type="Proteomes" id="UP000030651">
    <property type="component" value="Unassembled WGS sequence"/>
</dbReference>
<evidence type="ECO:0000313" key="2">
    <source>
        <dbReference type="Proteomes" id="UP000030651"/>
    </source>
</evidence>
<protein>
    <submittedName>
        <fullName evidence="1">Uncharacterized protein</fullName>
    </submittedName>
</protein>
<dbReference type="HOGENOM" id="CLU_863580_0_0_1"/>
<dbReference type="KEGG" id="pfy:PFICI_00322"/>
<dbReference type="AlphaFoldDB" id="W3XKF3"/>
<organism evidence="1 2">
    <name type="scientific">Pestalotiopsis fici (strain W106-1 / CGMCC3.15140)</name>
    <dbReference type="NCBI Taxonomy" id="1229662"/>
    <lineage>
        <taxon>Eukaryota</taxon>
        <taxon>Fungi</taxon>
        <taxon>Dikarya</taxon>
        <taxon>Ascomycota</taxon>
        <taxon>Pezizomycotina</taxon>
        <taxon>Sordariomycetes</taxon>
        <taxon>Xylariomycetidae</taxon>
        <taxon>Amphisphaeriales</taxon>
        <taxon>Sporocadaceae</taxon>
        <taxon>Pestalotiopsis</taxon>
    </lineage>
</organism>
<dbReference type="InParanoid" id="W3XKF3"/>
<gene>
    <name evidence="1" type="ORF">PFICI_00322</name>
</gene>
<dbReference type="RefSeq" id="XP_007827094.1">
    <property type="nucleotide sequence ID" value="XM_007828903.1"/>
</dbReference>
<dbReference type="OrthoDB" id="10333778at2759"/>
<accession>W3XKF3</accession>
<evidence type="ECO:0000313" key="1">
    <source>
        <dbReference type="EMBL" id="ETS86494.1"/>
    </source>
</evidence>
<keyword evidence="2" id="KW-1185">Reference proteome</keyword>
<reference evidence="2" key="1">
    <citation type="journal article" date="2015" name="BMC Genomics">
        <title>Genomic and transcriptomic analysis of the endophytic fungus Pestalotiopsis fici reveals its lifestyle and high potential for synthesis of natural products.</title>
        <authorList>
            <person name="Wang X."/>
            <person name="Zhang X."/>
            <person name="Liu L."/>
            <person name="Xiang M."/>
            <person name="Wang W."/>
            <person name="Sun X."/>
            <person name="Che Y."/>
            <person name="Guo L."/>
            <person name="Liu G."/>
            <person name="Guo L."/>
            <person name="Wang C."/>
            <person name="Yin W.B."/>
            <person name="Stadler M."/>
            <person name="Zhang X."/>
            <person name="Liu X."/>
        </authorList>
    </citation>
    <scope>NUCLEOTIDE SEQUENCE [LARGE SCALE GENOMIC DNA]</scope>
    <source>
        <strain evidence="2">W106-1 / CGMCC3.15140</strain>
    </source>
</reference>
<sequence length="322" mass="36648">MADTSAEYDTTEEWEIFSKKENRPMTLRYLFALTRPDFLVQESTGAGTQWHNDFIEVNFEDIEEWQDFNEGNVNTAFLSAIDHAVPFNENLELPFDYMDHTARIREEKDVDKYFLNVIGPILSHALGHSAGKLYEGTQNPVSLKLRVPYKKDASKVTLPQYAMTNATHHLKKPNFPIYLPAKSMPRLTPRKDIIHVIGDSARIKSLDPTRCFAKAAHYKSFGRNHIGKLAMYTKGAGTCLAFTMTHIGVTVFRFFIVDGTSRVGVQQRTFPWCPKLVASTEENVISGIKAIYVLMVMSLFPEGHAIQERSQLRSLADWPKIK</sequence>